<organism evidence="1 2">
    <name type="scientific">Phocaeicola vulgatus</name>
    <name type="common">Bacteroides vulgatus</name>
    <dbReference type="NCBI Taxonomy" id="821"/>
    <lineage>
        <taxon>Bacteria</taxon>
        <taxon>Pseudomonadati</taxon>
        <taxon>Bacteroidota</taxon>
        <taxon>Bacteroidia</taxon>
        <taxon>Bacteroidales</taxon>
        <taxon>Bacteroidaceae</taxon>
        <taxon>Phocaeicola</taxon>
    </lineage>
</organism>
<sequence>MVMTETTTAKVREEQVTDLTAENAHRVTMVREEQVTDLTAENAHRVTMVREKGTDHPPVPFHFRKEHHGMHHFVHLYGNPEDRNELHSSNFKDWEAIAFKHPGYLEDMWKQACDAYAWSSFDPEICGETDIMVYGEELHNDLQLMPEGERETYITAYRQKLSAQLSALSRCANPMVTGRGGFDYRRQEKMNKSYRNRYEEFRDWRQKVLASVKRKQETARPEEEKREKAWQTLKRDIRSSADTIHGIDTGQCRGYSRALFVSSILNKVSTLANHGEVEIVRRAVDFISEYNARVKKPVITQRNKFFQLPELAERMREKLKAVQSQESKEVPFEGGTLVWNYGEDRLQILFDRIPEDSRRKELKSAGFRWSPKNKAWQRQLTSNALSAAKRVLNLQNI</sequence>
<name>A0A0P0M0N8_PHOVU</name>
<evidence type="ECO:0008006" key="3">
    <source>
        <dbReference type="Google" id="ProtNLM"/>
    </source>
</evidence>
<dbReference type="AlphaFoldDB" id="A0A0P0M0N8"/>
<evidence type="ECO:0000313" key="1">
    <source>
        <dbReference type="EMBL" id="ALK82785.1"/>
    </source>
</evidence>
<proteinExistence type="predicted"/>
<evidence type="ECO:0000313" key="2">
    <source>
        <dbReference type="Proteomes" id="UP000061587"/>
    </source>
</evidence>
<dbReference type="PATRIC" id="fig|821.40.peg.181"/>
<dbReference type="Proteomes" id="UP000061587">
    <property type="component" value="Chromosome"/>
</dbReference>
<accession>A0A0P0M0N8</accession>
<dbReference type="EMBL" id="CP013020">
    <property type="protein sequence ID" value="ALK82785.1"/>
    <property type="molecule type" value="Genomic_DNA"/>
</dbReference>
<reference evidence="1 2" key="2">
    <citation type="journal article" date="2016" name="Genome Biol. Evol.">
        <title>Extensive mobilome-driven genome diversification in mouse gut-associated Bacteroides vulgatus mpk.</title>
        <authorList>
            <person name="Lange A."/>
            <person name="Beier S."/>
            <person name="Steimle A."/>
            <person name="Autenrieth I.B."/>
            <person name="Huson D.H."/>
            <person name="Frick J.S."/>
        </authorList>
    </citation>
    <scope>NUCLEOTIDE SEQUENCE [LARGE SCALE GENOMIC DNA]</scope>
    <source>
        <strain evidence="2">mpk</strain>
    </source>
</reference>
<protein>
    <recommendedName>
        <fullName evidence="3">DUF3560 domain-containing protein</fullName>
    </recommendedName>
</protein>
<reference evidence="2" key="1">
    <citation type="submission" date="2015-10" db="EMBL/GenBank/DDBJ databases">
        <title>Extensive mobilome-driven genome diversification in gut-associated Bacteroides vulgatus mpk.</title>
        <authorList>
            <person name="Beier S."/>
            <person name="Lange A."/>
            <person name="Huson D.H."/>
            <person name="Frick J.-S."/>
            <person name="Autenrieth I.B."/>
        </authorList>
    </citation>
    <scope>NUCLEOTIDE SEQUENCE [LARGE SCALE GENOMIC DNA]</scope>
    <source>
        <strain evidence="2">mpk</strain>
    </source>
</reference>
<gene>
    <name evidence="1" type="ORF">BvMPK_0145</name>
</gene>